<dbReference type="Gene3D" id="3.40.50.150">
    <property type="entry name" value="Vaccinia Virus protein VP39"/>
    <property type="match status" value="1"/>
</dbReference>
<dbReference type="PANTHER" id="PTHR43464">
    <property type="entry name" value="METHYLTRANSFERASE"/>
    <property type="match status" value="1"/>
</dbReference>
<keyword evidence="2 5" id="KW-0808">Transferase</keyword>
<keyword evidence="3" id="KW-0949">S-adenosyl-L-methionine</keyword>
<evidence type="ECO:0000256" key="2">
    <source>
        <dbReference type="ARBA" id="ARBA00022679"/>
    </source>
</evidence>
<organism evidence="5 6">
    <name type="scientific">Deinococcus humi</name>
    <dbReference type="NCBI Taxonomy" id="662880"/>
    <lineage>
        <taxon>Bacteria</taxon>
        <taxon>Thermotogati</taxon>
        <taxon>Deinococcota</taxon>
        <taxon>Deinococci</taxon>
        <taxon>Deinococcales</taxon>
        <taxon>Deinococcaceae</taxon>
        <taxon>Deinococcus</taxon>
    </lineage>
</organism>
<evidence type="ECO:0000256" key="3">
    <source>
        <dbReference type="ARBA" id="ARBA00022691"/>
    </source>
</evidence>
<dbReference type="InterPro" id="IPR029063">
    <property type="entry name" value="SAM-dependent_MTases_sf"/>
</dbReference>
<comment type="caution">
    <text evidence="5">The sequence shown here is derived from an EMBL/GenBank/DDBJ whole genome shotgun (WGS) entry which is preliminary data.</text>
</comment>
<name>A0A7W8NEV6_9DEIO</name>
<dbReference type="Proteomes" id="UP000552709">
    <property type="component" value="Unassembled WGS sequence"/>
</dbReference>
<dbReference type="InterPro" id="IPR041698">
    <property type="entry name" value="Methyltransf_25"/>
</dbReference>
<accession>A0A7W8NEV6</accession>
<dbReference type="Pfam" id="PF13649">
    <property type="entry name" value="Methyltransf_25"/>
    <property type="match status" value="1"/>
</dbReference>
<dbReference type="PANTHER" id="PTHR43464:SF19">
    <property type="entry name" value="UBIQUINONE BIOSYNTHESIS O-METHYLTRANSFERASE, MITOCHONDRIAL"/>
    <property type="match status" value="1"/>
</dbReference>
<dbReference type="RefSeq" id="WP_184133150.1">
    <property type="nucleotide sequence ID" value="NZ_JACHFL010000006.1"/>
</dbReference>
<keyword evidence="1 5" id="KW-0489">Methyltransferase</keyword>
<dbReference type="GO" id="GO:0032259">
    <property type="term" value="P:methylation"/>
    <property type="evidence" value="ECO:0007669"/>
    <property type="project" value="UniProtKB-KW"/>
</dbReference>
<proteinExistence type="predicted"/>
<dbReference type="GO" id="GO:0008168">
    <property type="term" value="F:methyltransferase activity"/>
    <property type="evidence" value="ECO:0007669"/>
    <property type="project" value="UniProtKB-KW"/>
</dbReference>
<evidence type="ECO:0000256" key="1">
    <source>
        <dbReference type="ARBA" id="ARBA00022603"/>
    </source>
</evidence>
<dbReference type="AlphaFoldDB" id="A0A7W8NEV6"/>
<protein>
    <submittedName>
        <fullName evidence="5">SAM-dependent methyltransferase</fullName>
    </submittedName>
</protein>
<evidence type="ECO:0000313" key="6">
    <source>
        <dbReference type="Proteomes" id="UP000552709"/>
    </source>
</evidence>
<sequence length="216" mass="23405">MITSTPPQPDPNEAATYWETRYQTQPKPWTGRPNAIMARWSETLPTDTALDLGCSEGNSAVWLAQRGWQVTGVDISATALSRAAQHAANAGVTARTAFQQHDLAATFPTGQFSFVYALYLQSPVAFPRDEVLRKAAAAVQPGGVLLVVEHASAPSWAPQVRQFPTAQEALDTINLELSQWDLLFLGSPERAVTEAKGPNGEIGVITDNIIALRRKP</sequence>
<reference evidence="5 6" key="1">
    <citation type="submission" date="2020-08" db="EMBL/GenBank/DDBJ databases">
        <title>Genomic Encyclopedia of Type Strains, Phase IV (KMG-IV): sequencing the most valuable type-strain genomes for metagenomic binning, comparative biology and taxonomic classification.</title>
        <authorList>
            <person name="Goeker M."/>
        </authorList>
    </citation>
    <scope>NUCLEOTIDE SEQUENCE [LARGE SCALE GENOMIC DNA]</scope>
    <source>
        <strain evidence="5 6">DSM 27939</strain>
    </source>
</reference>
<dbReference type="CDD" id="cd02440">
    <property type="entry name" value="AdoMet_MTases"/>
    <property type="match status" value="1"/>
</dbReference>
<gene>
    <name evidence="5" type="ORF">HNQ08_002842</name>
</gene>
<evidence type="ECO:0000313" key="5">
    <source>
        <dbReference type="EMBL" id="MBB5363736.1"/>
    </source>
</evidence>
<keyword evidence="6" id="KW-1185">Reference proteome</keyword>
<feature type="domain" description="Methyltransferase" evidence="4">
    <location>
        <begin position="50"/>
        <end position="143"/>
    </location>
</feature>
<dbReference type="EMBL" id="JACHFL010000006">
    <property type="protein sequence ID" value="MBB5363736.1"/>
    <property type="molecule type" value="Genomic_DNA"/>
</dbReference>
<dbReference type="SUPFAM" id="SSF53335">
    <property type="entry name" value="S-adenosyl-L-methionine-dependent methyltransferases"/>
    <property type="match status" value="1"/>
</dbReference>
<evidence type="ECO:0000259" key="4">
    <source>
        <dbReference type="Pfam" id="PF13649"/>
    </source>
</evidence>